<evidence type="ECO:0000313" key="3">
    <source>
        <dbReference type="EMBL" id="MDT0459194.1"/>
    </source>
</evidence>
<keyword evidence="1" id="KW-0472">Membrane</keyword>
<sequence length="68" mass="6626">MSLSAVVAILVLTVAAVCSALAAGVAGVLHRLDGATLPTAAIRAASTFVAAFATSIAALTLLASWTSK</sequence>
<keyword evidence="1" id="KW-1133">Transmembrane helix</keyword>
<protein>
    <submittedName>
        <fullName evidence="3">Uncharacterized protein</fullName>
    </submittedName>
</protein>
<gene>
    <name evidence="3" type="ORF">RM550_26335</name>
</gene>
<keyword evidence="4" id="KW-1185">Reference proteome</keyword>
<proteinExistence type="predicted"/>
<evidence type="ECO:0000313" key="4">
    <source>
        <dbReference type="Proteomes" id="UP001180551"/>
    </source>
</evidence>
<feature type="transmembrane region" description="Helical" evidence="1">
    <location>
        <begin position="46"/>
        <end position="65"/>
    </location>
</feature>
<dbReference type="Proteomes" id="UP001180551">
    <property type="component" value="Unassembled WGS sequence"/>
</dbReference>
<accession>A0ABU2TE46</accession>
<keyword evidence="1" id="KW-0812">Transmembrane</keyword>
<evidence type="ECO:0000256" key="1">
    <source>
        <dbReference type="SAM" id="Phobius"/>
    </source>
</evidence>
<feature type="chain" id="PRO_5046667638" evidence="2">
    <location>
        <begin position="23"/>
        <end position="68"/>
    </location>
</feature>
<name>A0ABU2TE46_9ACTN</name>
<evidence type="ECO:0000256" key="2">
    <source>
        <dbReference type="SAM" id="SignalP"/>
    </source>
</evidence>
<comment type="caution">
    <text evidence="3">The sequence shown here is derived from an EMBL/GenBank/DDBJ whole genome shotgun (WGS) entry which is preliminary data.</text>
</comment>
<feature type="signal peptide" evidence="2">
    <location>
        <begin position="1"/>
        <end position="22"/>
    </location>
</feature>
<dbReference type="RefSeq" id="WP_311626244.1">
    <property type="nucleotide sequence ID" value="NZ_JAVRFE010000040.1"/>
</dbReference>
<organism evidence="3 4">
    <name type="scientific">Streptomyces mooreae</name>
    <dbReference type="NCBI Taxonomy" id="3075523"/>
    <lineage>
        <taxon>Bacteria</taxon>
        <taxon>Bacillati</taxon>
        <taxon>Actinomycetota</taxon>
        <taxon>Actinomycetes</taxon>
        <taxon>Kitasatosporales</taxon>
        <taxon>Streptomycetaceae</taxon>
        <taxon>Streptomyces</taxon>
    </lineage>
</organism>
<keyword evidence="2" id="KW-0732">Signal</keyword>
<dbReference type="EMBL" id="JAVRFE010000040">
    <property type="protein sequence ID" value="MDT0459194.1"/>
    <property type="molecule type" value="Genomic_DNA"/>
</dbReference>
<reference evidence="3" key="1">
    <citation type="submission" date="2024-05" db="EMBL/GenBank/DDBJ databases">
        <title>30 novel species of actinomycetes from the DSMZ collection.</title>
        <authorList>
            <person name="Nouioui I."/>
        </authorList>
    </citation>
    <scope>NUCLEOTIDE SEQUENCE</scope>
    <source>
        <strain evidence="3">DSM 41527</strain>
    </source>
</reference>